<dbReference type="PROSITE" id="PS50977">
    <property type="entry name" value="HTH_TETR_2"/>
    <property type="match status" value="1"/>
</dbReference>
<feature type="DNA-binding region" description="H-T-H motif" evidence="2">
    <location>
        <begin position="36"/>
        <end position="55"/>
    </location>
</feature>
<proteinExistence type="predicted"/>
<dbReference type="Pfam" id="PF14278">
    <property type="entry name" value="TetR_C_8"/>
    <property type="match status" value="1"/>
</dbReference>
<dbReference type="InterPro" id="IPR009057">
    <property type="entry name" value="Homeodomain-like_sf"/>
</dbReference>
<dbReference type="PANTHER" id="PTHR43479:SF7">
    <property type="entry name" value="TETR-FAMILY TRANSCRIPTIONAL REGULATOR"/>
    <property type="match status" value="1"/>
</dbReference>
<dbReference type="EMBL" id="BORR01000006">
    <property type="protein sequence ID" value="GIO37201.1"/>
    <property type="molecule type" value="Genomic_DNA"/>
</dbReference>
<evidence type="ECO:0000256" key="2">
    <source>
        <dbReference type="PROSITE-ProRule" id="PRU00335"/>
    </source>
</evidence>
<dbReference type="Proteomes" id="UP000681162">
    <property type="component" value="Unassembled WGS sequence"/>
</dbReference>
<dbReference type="InterPro" id="IPR050624">
    <property type="entry name" value="HTH-type_Tx_Regulator"/>
</dbReference>
<sequence length="211" mass="23943">MPQSAVKRDPRIVRSMTAMRSALLQLMSRKPFAAITITEIVGLAGYNRGTFYANYTTKEDLLEDMIGEKINDLLQSFRAPYAQVNEFSPHELHANSVMIFNHIARNADFYTILTKSDVLPALRKKMFASLKNILTEELSFEGGDVDQELMFIYSLNALLGLIFYWIESGYAHPPAYMQEQLVKILNHMPSPGKKLGVRTQAVSKNLHEKRG</sequence>
<dbReference type="RefSeq" id="WP_212939488.1">
    <property type="nucleotide sequence ID" value="NZ_BORR01000006.1"/>
</dbReference>
<dbReference type="PANTHER" id="PTHR43479">
    <property type="entry name" value="ACREF/ENVCD OPERON REPRESSOR-RELATED"/>
    <property type="match status" value="1"/>
</dbReference>
<evidence type="ECO:0000313" key="4">
    <source>
        <dbReference type="EMBL" id="GIO37201.1"/>
    </source>
</evidence>
<dbReference type="InterPro" id="IPR001647">
    <property type="entry name" value="HTH_TetR"/>
</dbReference>
<evidence type="ECO:0000259" key="3">
    <source>
        <dbReference type="PROSITE" id="PS50977"/>
    </source>
</evidence>
<keyword evidence="5" id="KW-1185">Reference proteome</keyword>
<evidence type="ECO:0000256" key="1">
    <source>
        <dbReference type="ARBA" id="ARBA00023125"/>
    </source>
</evidence>
<protein>
    <submittedName>
        <fullName evidence="4">TetR family transcriptional regulator</fullName>
    </submittedName>
</protein>
<accession>A0A919XRR7</accession>
<organism evidence="4 5">
    <name type="scientific">Paenibacillus antibioticophila</name>
    <dbReference type="NCBI Taxonomy" id="1274374"/>
    <lineage>
        <taxon>Bacteria</taxon>
        <taxon>Bacillati</taxon>
        <taxon>Bacillota</taxon>
        <taxon>Bacilli</taxon>
        <taxon>Bacillales</taxon>
        <taxon>Paenibacillaceae</taxon>
        <taxon>Paenibacillus</taxon>
    </lineage>
</organism>
<keyword evidence="1 2" id="KW-0238">DNA-binding</keyword>
<reference evidence="4 5" key="1">
    <citation type="submission" date="2021-03" db="EMBL/GenBank/DDBJ databases">
        <title>Antimicrobial resistance genes in bacteria isolated from Japanese honey, and their potential for conferring macrolide and lincosamide resistance in the American foulbrood pathogen Paenibacillus larvae.</title>
        <authorList>
            <person name="Okamoto M."/>
            <person name="Kumagai M."/>
            <person name="Kanamori H."/>
            <person name="Takamatsu D."/>
        </authorList>
    </citation>
    <scope>NUCLEOTIDE SEQUENCE [LARGE SCALE GENOMIC DNA]</scope>
    <source>
        <strain evidence="4 5">J41TS12</strain>
    </source>
</reference>
<gene>
    <name evidence="4" type="ORF">J41TS12_20620</name>
</gene>
<name>A0A919XRR7_9BACL</name>
<dbReference type="InterPro" id="IPR039532">
    <property type="entry name" value="TetR_C_Firmicutes"/>
</dbReference>
<feature type="domain" description="HTH tetR-type" evidence="3">
    <location>
        <begin position="13"/>
        <end position="73"/>
    </location>
</feature>
<evidence type="ECO:0000313" key="5">
    <source>
        <dbReference type="Proteomes" id="UP000681162"/>
    </source>
</evidence>
<dbReference type="AlphaFoldDB" id="A0A919XRR7"/>
<dbReference type="Pfam" id="PF00440">
    <property type="entry name" value="TetR_N"/>
    <property type="match status" value="1"/>
</dbReference>
<comment type="caution">
    <text evidence="4">The sequence shown here is derived from an EMBL/GenBank/DDBJ whole genome shotgun (WGS) entry which is preliminary data.</text>
</comment>
<dbReference type="GO" id="GO:0003677">
    <property type="term" value="F:DNA binding"/>
    <property type="evidence" value="ECO:0007669"/>
    <property type="project" value="UniProtKB-UniRule"/>
</dbReference>
<dbReference type="Gene3D" id="1.10.357.10">
    <property type="entry name" value="Tetracycline Repressor, domain 2"/>
    <property type="match status" value="1"/>
</dbReference>
<dbReference type="SUPFAM" id="SSF46689">
    <property type="entry name" value="Homeodomain-like"/>
    <property type="match status" value="1"/>
</dbReference>